<keyword evidence="3 13" id="KW-0813">Transport</keyword>
<dbReference type="Gene3D" id="3.40.50.2300">
    <property type="match status" value="3"/>
</dbReference>
<sequence length="792" mass="89567">MNKTFICDVKAPQPGHFHFANRVLKLWLFIFVFLISFLVFGHGEETGKGNRVTNIGAIIDVDSRIGKEEKTALEIAVQSFNNSNSTNLKLSLHIHDSGRDPLQAATSAWKLIKDKKVKAIAGMETWEEAVLVADVGSRAQVPVLSFAAPAITPPLTASRWPFLVRMANGDFEQLKCIANIISSFNWKRVIVIYEDDSFGGDSGKFALLSEALRNVSSEIDYRLVLPPFSSLSNPNKVVQEELMRLLNFQSQVFIVLQSSMSMTKHLFEKAKEIGLVGRDSVWIITDTISSYLDSFNSSVISSMEGTLGIKTYYSEESNQFKKFYPQFRKTFRNEYSEEDNFQPGLNSLRAYDSIEIIRQSIERLKRTEQNSSKALLSNILSSNFTGLSGEIRFDEEGKLFHDPILRIVNVVGKKYKELDFWIPGVGFSKNNFKENKTGYVSDISVELGGRVSWPGDQKQVPKGWAMPTNIKPLIIGVPARTAFEKFVKVENGKNPGEKIYKGFCIELFYQVLGVLGYDLPYIFDPHNGTYDELVHKVYNKTYDAAVGDITILASRTNDVEFTQPYAESGLSMIVPAKSRSSAWMFLKPFTKEMWLVTAAILIYTMLIVWFLEHQSNPEFEGPWNNQIGTALWFTFSSLFFAHNGTLKSLEEKWFAPDSPQCSANLTDDSKTDSLSLHSFWGLYLISGATSTICLLIFLTHLLQKYCKFQREYYVAGNLCPANETVWVKAIRVAKYLYHGEICIQVEASPAPQATPDRINEWSSSRWDSEIPNMGSLEVTTSQEQRQTEVDMR</sequence>
<evidence type="ECO:0000256" key="1">
    <source>
        <dbReference type="ARBA" id="ARBA00004141"/>
    </source>
</evidence>
<dbReference type="PIRSF" id="PIRSF037090">
    <property type="entry name" value="Iontro_Glu-like_rcpt_pln"/>
    <property type="match status" value="1"/>
</dbReference>
<dbReference type="InterPro" id="IPR044440">
    <property type="entry name" value="GABAb_receptor_plant_PBP1"/>
</dbReference>
<dbReference type="SUPFAM" id="SSF53822">
    <property type="entry name" value="Periplasmic binding protein-like I"/>
    <property type="match status" value="1"/>
</dbReference>
<feature type="transmembrane region" description="Helical" evidence="15">
    <location>
        <begin position="24"/>
        <end position="41"/>
    </location>
</feature>
<dbReference type="STRING" id="210143.A0A1R3I192"/>
<evidence type="ECO:0000256" key="11">
    <source>
        <dbReference type="ARBA" id="ARBA00023286"/>
    </source>
</evidence>
<feature type="transmembrane region" description="Helical" evidence="15">
    <location>
        <begin position="680"/>
        <end position="702"/>
    </location>
</feature>
<dbReference type="CDD" id="cd19990">
    <property type="entry name" value="PBP1_GABAb_receptor_plant"/>
    <property type="match status" value="1"/>
</dbReference>
<reference evidence="17 18" key="1">
    <citation type="submission" date="2013-09" db="EMBL/GenBank/DDBJ databases">
        <title>Corchorus capsularis genome sequencing.</title>
        <authorList>
            <person name="Alam M."/>
            <person name="Haque M.S."/>
            <person name="Islam M.S."/>
            <person name="Emdad E.M."/>
            <person name="Islam M.M."/>
            <person name="Ahmed B."/>
            <person name="Halim A."/>
            <person name="Hossen Q.M.M."/>
            <person name="Hossain M.Z."/>
            <person name="Ahmed R."/>
            <person name="Khan M.M."/>
            <person name="Islam R."/>
            <person name="Rashid M.M."/>
            <person name="Khan S.A."/>
            <person name="Rahman M.S."/>
            <person name="Alam M."/>
        </authorList>
    </citation>
    <scope>NUCLEOTIDE SEQUENCE [LARGE SCALE GENOMIC DNA]</scope>
    <source>
        <strain evidence="18">cv. CVL-1</strain>
        <tissue evidence="17">Whole seedling</tissue>
    </source>
</reference>
<evidence type="ECO:0000256" key="4">
    <source>
        <dbReference type="ARBA" id="ARBA00022692"/>
    </source>
</evidence>
<dbReference type="PANTHER" id="PTHR34836">
    <property type="entry name" value="OS06G0188250 PROTEIN"/>
    <property type="match status" value="1"/>
</dbReference>
<dbReference type="PANTHER" id="PTHR34836:SF9">
    <property type="entry name" value="RECEPTOR LIGAND BINDING REGION DOMAIN-CONTAINING PROTEIN"/>
    <property type="match status" value="1"/>
</dbReference>
<dbReference type="InterPro" id="IPR028082">
    <property type="entry name" value="Peripla_BP_I"/>
</dbReference>
<comment type="subcellular location">
    <subcellularLocation>
        <location evidence="1">Membrane</location>
        <topology evidence="1">Multi-pass membrane protein</topology>
    </subcellularLocation>
</comment>
<dbReference type="OrthoDB" id="5984008at2759"/>
<dbReference type="InterPro" id="IPR015683">
    <property type="entry name" value="Ionotropic_Glu_rcpt"/>
</dbReference>
<dbReference type="AlphaFoldDB" id="A0A1R3I192"/>
<evidence type="ECO:0000256" key="3">
    <source>
        <dbReference type="ARBA" id="ARBA00022448"/>
    </source>
</evidence>
<keyword evidence="10" id="KW-0325">Glycoprotein</keyword>
<evidence type="ECO:0000313" key="18">
    <source>
        <dbReference type="Proteomes" id="UP000188268"/>
    </source>
</evidence>
<evidence type="ECO:0000256" key="14">
    <source>
        <dbReference type="SAM" id="MobiDB-lite"/>
    </source>
</evidence>
<evidence type="ECO:0000256" key="12">
    <source>
        <dbReference type="ARBA" id="ARBA00023303"/>
    </source>
</evidence>
<comment type="caution">
    <text evidence="17">The sequence shown here is derived from an EMBL/GenBank/DDBJ whole genome shotgun (WGS) entry which is preliminary data.</text>
</comment>
<dbReference type="Pfam" id="PF01094">
    <property type="entry name" value="ANF_receptor"/>
    <property type="match status" value="1"/>
</dbReference>
<feature type="region of interest" description="Disordered" evidence="14">
    <location>
        <begin position="752"/>
        <end position="792"/>
    </location>
</feature>
<feature type="domain" description="Ionotropic glutamate receptor C-terminal" evidence="16">
    <location>
        <begin position="474"/>
        <end position="656"/>
    </location>
</feature>
<evidence type="ECO:0000259" key="16">
    <source>
        <dbReference type="SMART" id="SM00079"/>
    </source>
</evidence>
<comment type="function">
    <text evidence="13">Glutamate-gated receptor that probably acts as non-selective cation channel.</text>
</comment>
<keyword evidence="8 13" id="KW-0472">Membrane</keyword>
<evidence type="ECO:0000256" key="5">
    <source>
        <dbReference type="ARBA" id="ARBA00022729"/>
    </source>
</evidence>
<name>A0A1R3I192_COCAP</name>
<dbReference type="InterPro" id="IPR001828">
    <property type="entry name" value="ANF_lig-bd_rcpt"/>
</dbReference>
<dbReference type="Pfam" id="PF00060">
    <property type="entry name" value="Lig_chan"/>
    <property type="match status" value="1"/>
</dbReference>
<dbReference type="SUPFAM" id="SSF53850">
    <property type="entry name" value="Periplasmic binding protein-like II"/>
    <property type="match status" value="1"/>
</dbReference>
<dbReference type="OMA" id="PESSAWM"/>
<evidence type="ECO:0000313" key="17">
    <source>
        <dbReference type="EMBL" id="OMO76352.1"/>
    </source>
</evidence>
<evidence type="ECO:0000256" key="15">
    <source>
        <dbReference type="SAM" id="Phobius"/>
    </source>
</evidence>
<dbReference type="FunFam" id="3.40.190.10:FF:000054">
    <property type="entry name" value="Glutamate receptor"/>
    <property type="match status" value="1"/>
</dbReference>
<dbReference type="EMBL" id="AWWV01010886">
    <property type="protein sequence ID" value="OMO76352.1"/>
    <property type="molecule type" value="Genomic_DNA"/>
</dbReference>
<keyword evidence="4 15" id="KW-0812">Transmembrane</keyword>
<keyword evidence="6 15" id="KW-1133">Transmembrane helix</keyword>
<evidence type="ECO:0000256" key="7">
    <source>
        <dbReference type="ARBA" id="ARBA00023065"/>
    </source>
</evidence>
<organism evidence="17 18">
    <name type="scientific">Corchorus capsularis</name>
    <name type="common">Jute</name>
    <dbReference type="NCBI Taxonomy" id="210143"/>
    <lineage>
        <taxon>Eukaryota</taxon>
        <taxon>Viridiplantae</taxon>
        <taxon>Streptophyta</taxon>
        <taxon>Embryophyta</taxon>
        <taxon>Tracheophyta</taxon>
        <taxon>Spermatophyta</taxon>
        <taxon>Magnoliopsida</taxon>
        <taxon>eudicotyledons</taxon>
        <taxon>Gunneridae</taxon>
        <taxon>Pentapetalae</taxon>
        <taxon>rosids</taxon>
        <taxon>malvids</taxon>
        <taxon>Malvales</taxon>
        <taxon>Malvaceae</taxon>
        <taxon>Grewioideae</taxon>
        <taxon>Apeibeae</taxon>
        <taxon>Corchorus</taxon>
    </lineage>
</organism>
<dbReference type="Gene3D" id="3.40.190.10">
    <property type="entry name" value="Periplasmic binding protein-like II"/>
    <property type="match status" value="1"/>
</dbReference>
<keyword evidence="7 13" id="KW-0406">Ion transport</keyword>
<keyword evidence="12 13" id="KW-0407">Ion channel</keyword>
<dbReference type="FunFam" id="3.40.50.2300:FF:000188">
    <property type="entry name" value="Glutamate receptor"/>
    <property type="match status" value="1"/>
</dbReference>
<proteinExistence type="inferred from homology"/>
<dbReference type="Gramene" id="OMO76352">
    <property type="protein sequence ID" value="OMO76352"/>
    <property type="gene ID" value="CCACVL1_15762"/>
</dbReference>
<dbReference type="InterPro" id="IPR001320">
    <property type="entry name" value="Iontro_rcpt_C"/>
</dbReference>
<comment type="similarity">
    <text evidence="2 13">Belongs to the glutamate-gated ion channel (TC 1.A.10.1) family.</text>
</comment>
<gene>
    <name evidence="17" type="ORF">CCACVL1_15762</name>
</gene>
<dbReference type="GO" id="GO:0016020">
    <property type="term" value="C:membrane"/>
    <property type="evidence" value="ECO:0007669"/>
    <property type="project" value="UniProtKB-SubCell"/>
</dbReference>
<dbReference type="Proteomes" id="UP000188268">
    <property type="component" value="Unassembled WGS sequence"/>
</dbReference>
<evidence type="ECO:0000256" key="6">
    <source>
        <dbReference type="ARBA" id="ARBA00022989"/>
    </source>
</evidence>
<evidence type="ECO:0000256" key="13">
    <source>
        <dbReference type="PIRNR" id="PIRNR037090"/>
    </source>
</evidence>
<dbReference type="InterPro" id="IPR017103">
    <property type="entry name" value="Iontropic_Glu_rcpt_pln"/>
</dbReference>
<feature type="transmembrane region" description="Helical" evidence="15">
    <location>
        <begin position="593"/>
        <end position="611"/>
    </location>
</feature>
<dbReference type="SMART" id="SM00079">
    <property type="entry name" value="PBPe"/>
    <property type="match status" value="1"/>
</dbReference>
<evidence type="ECO:0000256" key="9">
    <source>
        <dbReference type="ARBA" id="ARBA00023170"/>
    </source>
</evidence>
<protein>
    <recommendedName>
        <fullName evidence="13">Glutamate receptor</fullName>
    </recommendedName>
</protein>
<accession>A0A1R3I192</accession>
<keyword evidence="9 13" id="KW-0675">Receptor</keyword>
<keyword evidence="5" id="KW-0732">Signal</keyword>
<dbReference type="GO" id="GO:0015276">
    <property type="term" value="F:ligand-gated monoatomic ion channel activity"/>
    <property type="evidence" value="ECO:0007669"/>
    <property type="project" value="InterPro"/>
</dbReference>
<keyword evidence="18" id="KW-1185">Reference proteome</keyword>
<evidence type="ECO:0000256" key="2">
    <source>
        <dbReference type="ARBA" id="ARBA00008685"/>
    </source>
</evidence>
<evidence type="ECO:0000256" key="8">
    <source>
        <dbReference type="ARBA" id="ARBA00023136"/>
    </source>
</evidence>
<keyword evidence="11 13" id="KW-1071">Ligand-gated ion channel</keyword>
<dbReference type="Pfam" id="PF10613">
    <property type="entry name" value="Lig_chan-Glu_bd"/>
    <property type="match status" value="1"/>
</dbReference>
<dbReference type="InterPro" id="IPR019594">
    <property type="entry name" value="Glu/Gly-bd"/>
</dbReference>
<evidence type="ECO:0000256" key="10">
    <source>
        <dbReference type="ARBA" id="ARBA00023180"/>
    </source>
</evidence>